<feature type="non-terminal residue" evidence="13">
    <location>
        <position position="644"/>
    </location>
</feature>
<dbReference type="STRING" id="331657.A0A4U0W0I9"/>
<feature type="binding site" evidence="9">
    <location>
        <position position="353"/>
    </location>
    <ligand>
        <name>ATP</name>
        <dbReference type="ChEBI" id="CHEBI:30616"/>
    </ligand>
</feature>
<evidence type="ECO:0000256" key="4">
    <source>
        <dbReference type="ARBA" id="ARBA00022741"/>
    </source>
</evidence>
<evidence type="ECO:0000256" key="8">
    <source>
        <dbReference type="PROSITE-ProRule" id="PRU00035"/>
    </source>
</evidence>
<dbReference type="InterPro" id="IPR050494">
    <property type="entry name" value="Ser_Thr_dual-spec_kinase"/>
</dbReference>
<keyword evidence="3" id="KW-0808">Transferase</keyword>
<proteinExistence type="inferred from homology"/>
<feature type="compositionally biased region" description="Acidic residues" evidence="10">
    <location>
        <begin position="586"/>
        <end position="612"/>
    </location>
</feature>
<dbReference type="InterPro" id="IPR000719">
    <property type="entry name" value="Prot_kinase_dom"/>
</dbReference>
<feature type="compositionally biased region" description="Polar residues" evidence="10">
    <location>
        <begin position="112"/>
        <end position="122"/>
    </location>
</feature>
<feature type="domain" description="Bromo" evidence="12">
    <location>
        <begin position="501"/>
        <end position="544"/>
    </location>
</feature>
<dbReference type="GO" id="GO:0005524">
    <property type="term" value="F:ATP binding"/>
    <property type="evidence" value="ECO:0007669"/>
    <property type="project" value="UniProtKB-UniRule"/>
</dbReference>
<feature type="region of interest" description="Disordered" evidence="10">
    <location>
        <begin position="200"/>
        <end position="224"/>
    </location>
</feature>
<dbReference type="Gene3D" id="3.30.200.20">
    <property type="entry name" value="Phosphorylase Kinase, domain 1"/>
    <property type="match status" value="1"/>
</dbReference>
<dbReference type="GO" id="GO:0005737">
    <property type="term" value="C:cytoplasm"/>
    <property type="evidence" value="ECO:0007669"/>
    <property type="project" value="TreeGrafter"/>
</dbReference>
<dbReference type="PANTHER" id="PTHR24058:SF17">
    <property type="entry name" value="HOMEODOMAIN INTERACTING PROTEIN KINASE, ISOFORM D"/>
    <property type="match status" value="1"/>
</dbReference>
<dbReference type="GO" id="GO:0006325">
    <property type="term" value="P:chromatin organization"/>
    <property type="evidence" value="ECO:0007669"/>
    <property type="project" value="UniProtKB-ARBA"/>
</dbReference>
<feature type="region of interest" description="Disordered" evidence="10">
    <location>
        <begin position="575"/>
        <end position="644"/>
    </location>
</feature>
<dbReference type="Gene3D" id="1.20.920.10">
    <property type="entry name" value="Bromodomain-like"/>
    <property type="match status" value="1"/>
</dbReference>
<dbReference type="InterPro" id="IPR017441">
    <property type="entry name" value="Protein_kinase_ATP_BS"/>
</dbReference>
<keyword evidence="6 9" id="KW-0067">ATP-binding</keyword>
<keyword evidence="14" id="KW-1185">Reference proteome</keyword>
<feature type="compositionally biased region" description="Polar residues" evidence="10">
    <location>
        <begin position="39"/>
        <end position="57"/>
    </location>
</feature>
<dbReference type="PROSITE" id="PS50011">
    <property type="entry name" value="PROTEIN_KINASE_DOM"/>
    <property type="match status" value="1"/>
</dbReference>
<dbReference type="CDD" id="cd04369">
    <property type="entry name" value="Bromodomain"/>
    <property type="match status" value="1"/>
</dbReference>
<evidence type="ECO:0000256" key="5">
    <source>
        <dbReference type="ARBA" id="ARBA00022777"/>
    </source>
</evidence>
<keyword evidence="7 8" id="KW-0103">Bromodomain</keyword>
<evidence type="ECO:0000259" key="12">
    <source>
        <dbReference type="PROSITE" id="PS50014"/>
    </source>
</evidence>
<dbReference type="PROSITE" id="PS50014">
    <property type="entry name" value="BROMODOMAIN_2"/>
    <property type="match status" value="1"/>
</dbReference>
<dbReference type="InterPro" id="IPR001487">
    <property type="entry name" value="Bromodomain"/>
</dbReference>
<evidence type="ECO:0000313" key="14">
    <source>
        <dbReference type="Proteomes" id="UP000308768"/>
    </source>
</evidence>
<organism evidence="13 14">
    <name type="scientific">Cryomyces minteri</name>
    <dbReference type="NCBI Taxonomy" id="331657"/>
    <lineage>
        <taxon>Eukaryota</taxon>
        <taxon>Fungi</taxon>
        <taxon>Dikarya</taxon>
        <taxon>Ascomycota</taxon>
        <taxon>Pezizomycotina</taxon>
        <taxon>Dothideomycetes</taxon>
        <taxon>Dothideomycetes incertae sedis</taxon>
        <taxon>Cryomyces</taxon>
    </lineage>
</organism>
<dbReference type="InterPro" id="IPR008271">
    <property type="entry name" value="Ser/Thr_kinase_AS"/>
</dbReference>
<protein>
    <recommendedName>
        <fullName evidence="15">Protein kinase domain-containing protein</fullName>
    </recommendedName>
</protein>
<dbReference type="Gene3D" id="1.10.510.10">
    <property type="entry name" value="Transferase(Phosphotransferase) domain 1"/>
    <property type="match status" value="1"/>
</dbReference>
<keyword evidence="5" id="KW-0418">Kinase</keyword>
<dbReference type="FunFam" id="3.30.200.20:FF:000087">
    <property type="entry name" value="Dual specificity tyrosine-phosphorylation-regulated kinase 1A"/>
    <property type="match status" value="1"/>
</dbReference>
<dbReference type="PROSITE" id="PS00107">
    <property type="entry name" value="PROTEIN_KINASE_ATP"/>
    <property type="match status" value="1"/>
</dbReference>
<dbReference type="SUPFAM" id="SSF56112">
    <property type="entry name" value="Protein kinase-like (PK-like)"/>
    <property type="match status" value="1"/>
</dbReference>
<dbReference type="SMART" id="SM00220">
    <property type="entry name" value="S_TKc"/>
    <property type="match status" value="1"/>
</dbReference>
<evidence type="ECO:0000256" key="9">
    <source>
        <dbReference type="PROSITE-ProRule" id="PRU10141"/>
    </source>
</evidence>
<feature type="compositionally biased region" description="Polar residues" evidence="10">
    <location>
        <begin position="151"/>
        <end position="188"/>
    </location>
</feature>
<comment type="similarity">
    <text evidence="1">Belongs to the protein kinase superfamily. CMGC Ser/Thr protein kinase family. MNB/DYRK subfamily.</text>
</comment>
<dbReference type="EMBL" id="NAJN01002227">
    <property type="protein sequence ID" value="TKA55664.1"/>
    <property type="molecule type" value="Genomic_DNA"/>
</dbReference>
<keyword evidence="4 9" id="KW-0547">Nucleotide-binding</keyword>
<evidence type="ECO:0000259" key="11">
    <source>
        <dbReference type="PROSITE" id="PS50011"/>
    </source>
</evidence>
<dbReference type="AlphaFoldDB" id="A0A4U0W0I9"/>
<dbReference type="GO" id="GO:0005634">
    <property type="term" value="C:nucleus"/>
    <property type="evidence" value="ECO:0007669"/>
    <property type="project" value="TreeGrafter"/>
</dbReference>
<dbReference type="InterPro" id="IPR036427">
    <property type="entry name" value="Bromodomain-like_sf"/>
</dbReference>
<feature type="compositionally biased region" description="Polar residues" evidence="10">
    <location>
        <begin position="1"/>
        <end position="24"/>
    </location>
</feature>
<evidence type="ECO:0000256" key="2">
    <source>
        <dbReference type="ARBA" id="ARBA00022527"/>
    </source>
</evidence>
<dbReference type="SUPFAM" id="SSF47370">
    <property type="entry name" value="Bromodomain"/>
    <property type="match status" value="1"/>
</dbReference>
<dbReference type="OrthoDB" id="9332038at2759"/>
<feature type="compositionally biased region" description="Low complexity" evidence="10">
    <location>
        <begin position="123"/>
        <end position="140"/>
    </location>
</feature>
<dbReference type="InterPro" id="IPR011009">
    <property type="entry name" value="Kinase-like_dom_sf"/>
</dbReference>
<dbReference type="PROSITE" id="PS00108">
    <property type="entry name" value="PROTEIN_KINASE_ST"/>
    <property type="match status" value="1"/>
</dbReference>
<reference evidence="13 14" key="1">
    <citation type="submission" date="2017-03" db="EMBL/GenBank/DDBJ databases">
        <title>Genomes of endolithic fungi from Antarctica.</title>
        <authorList>
            <person name="Coleine C."/>
            <person name="Masonjones S."/>
            <person name="Stajich J.E."/>
        </authorList>
    </citation>
    <scope>NUCLEOTIDE SEQUENCE [LARGE SCALE GENOMIC DNA]</scope>
    <source>
        <strain evidence="13 14">CCFEE 5187</strain>
    </source>
</reference>
<evidence type="ECO:0000313" key="13">
    <source>
        <dbReference type="EMBL" id="TKA55664.1"/>
    </source>
</evidence>
<name>A0A4U0W0I9_9PEZI</name>
<dbReference type="Pfam" id="PF00069">
    <property type="entry name" value="Pkinase"/>
    <property type="match status" value="1"/>
</dbReference>
<evidence type="ECO:0000256" key="3">
    <source>
        <dbReference type="ARBA" id="ARBA00022679"/>
    </source>
</evidence>
<feature type="compositionally biased region" description="Polar residues" evidence="10">
    <location>
        <begin position="204"/>
        <end position="214"/>
    </location>
</feature>
<comment type="caution">
    <text evidence="13">The sequence shown here is derived from an EMBL/GenBank/DDBJ whole genome shotgun (WGS) entry which is preliminary data.</text>
</comment>
<sequence>MEQQWSSYADSTPSNHRQAHSLGTPQAPASGKYKPYPSPSITSRAASMTISPPSMSESRGMEYAGDGDVPMEDADPYNKQKYTAARPANLQRHSVHYIPQEDSAAARRYSPMNLTPSSPQVATPQQPSQSSYNSYTPQSQASRHSPPRSNPYASPSQNYYSSPTSRAQPSQLPPIQSNMSPDTSYPQSATAQLNAVFGREARSPRNSQPQTQLPPGSKGPVPQFTKCTNVADLEPRINAQPQFRRANPEGGFISPLQALTTHLPSTYRICNPSFKYESSRNPRRVLTKPSKGCKNDGYDNEDSDYILYVNDILGSEETGHKNRYLILDVLGQGTFGQVVKCQNLKTQEVVAVKVVKNRTAYFNQSMMEVSVLDLLNGRMDKNNDHHILRLKDTFIHRQHLCLVFELLSVNLYELIKQNQFRGLSTTLVRVFAQQLLNGLCLLSKAKLIHCDLKPENILLKNLESPIIKIIDFGSACDERQTVYTYIQSRFYRSPEVLLGLPLIPSTVQAKINGKEYQNFSEFVRDLALIPHNAQVYNRPDAGAYQDALAIKSLLESEFKKLVEQKVITTEMAILPHLGDIPPQDEIPVEEEEEEEEDDDDEDDEEEGDDSDEEGGRRKKRRGPRSAAAIAKRDGGAKDDAAKKG</sequence>
<dbReference type="PANTHER" id="PTHR24058">
    <property type="entry name" value="DUAL SPECIFICITY PROTEIN KINASE"/>
    <property type="match status" value="1"/>
</dbReference>
<dbReference type="Proteomes" id="UP000308768">
    <property type="component" value="Unassembled WGS sequence"/>
</dbReference>
<evidence type="ECO:0000256" key="1">
    <source>
        <dbReference type="ARBA" id="ARBA00008867"/>
    </source>
</evidence>
<evidence type="ECO:0000256" key="10">
    <source>
        <dbReference type="SAM" id="MobiDB-lite"/>
    </source>
</evidence>
<dbReference type="GO" id="GO:0004674">
    <property type="term" value="F:protein serine/threonine kinase activity"/>
    <property type="evidence" value="ECO:0007669"/>
    <property type="project" value="UniProtKB-KW"/>
</dbReference>
<evidence type="ECO:0000256" key="7">
    <source>
        <dbReference type="ARBA" id="ARBA00023117"/>
    </source>
</evidence>
<keyword evidence="2" id="KW-0723">Serine/threonine-protein kinase</keyword>
<dbReference type="GO" id="GO:0004713">
    <property type="term" value="F:protein tyrosine kinase activity"/>
    <property type="evidence" value="ECO:0007669"/>
    <property type="project" value="TreeGrafter"/>
</dbReference>
<feature type="region of interest" description="Disordered" evidence="10">
    <location>
        <begin position="1"/>
        <end position="188"/>
    </location>
</feature>
<accession>A0A4U0W0I9</accession>
<gene>
    <name evidence="13" type="ORF">B0A49_11896</name>
</gene>
<dbReference type="SMART" id="SM00297">
    <property type="entry name" value="BROMO"/>
    <property type="match status" value="1"/>
</dbReference>
<feature type="domain" description="Protein kinase" evidence="11">
    <location>
        <begin position="324"/>
        <end position="597"/>
    </location>
</feature>
<evidence type="ECO:0000256" key="6">
    <source>
        <dbReference type="ARBA" id="ARBA00022840"/>
    </source>
</evidence>
<evidence type="ECO:0008006" key="15">
    <source>
        <dbReference type="Google" id="ProtNLM"/>
    </source>
</evidence>
<dbReference type="Pfam" id="PF00439">
    <property type="entry name" value="Bromodomain"/>
    <property type="match status" value="1"/>
</dbReference>
<feature type="compositionally biased region" description="Basic and acidic residues" evidence="10">
    <location>
        <begin position="630"/>
        <end position="644"/>
    </location>
</feature>